<sequence>LWPDDWTAVTADGKRSAQFEHTLLVTETGCEVLTARLPSSPDVFPFLKP</sequence>
<comment type="caution">
    <text evidence="1">The sequence shown here is derived from an EMBL/GenBank/DDBJ whole genome shotgun (WGS) entry which is preliminary data.</text>
</comment>
<protein>
    <recommendedName>
        <fullName evidence="3">Methionine aminopeptidase</fullName>
    </recommendedName>
</protein>
<proteinExistence type="predicted"/>
<dbReference type="PANTHER" id="PTHR43330:SF7">
    <property type="entry name" value="METHIONINE AMINOPEPTIDASE 1"/>
    <property type="match status" value="1"/>
</dbReference>
<name>A0A3L6TI85_PANMI</name>
<keyword evidence="2" id="KW-1185">Reference proteome</keyword>
<evidence type="ECO:0000313" key="1">
    <source>
        <dbReference type="EMBL" id="RLN40059.1"/>
    </source>
</evidence>
<dbReference type="Proteomes" id="UP000275267">
    <property type="component" value="Unassembled WGS sequence"/>
</dbReference>
<evidence type="ECO:0000313" key="2">
    <source>
        <dbReference type="Proteomes" id="UP000275267"/>
    </source>
</evidence>
<gene>
    <name evidence="1" type="ORF">C2845_PM01G37740</name>
</gene>
<dbReference type="Gene3D" id="3.90.230.10">
    <property type="entry name" value="Creatinase/methionine aminopeptidase superfamily"/>
    <property type="match status" value="1"/>
</dbReference>
<evidence type="ECO:0008006" key="3">
    <source>
        <dbReference type="Google" id="ProtNLM"/>
    </source>
</evidence>
<dbReference type="GO" id="GO:0070006">
    <property type="term" value="F:metalloaminopeptidase activity"/>
    <property type="evidence" value="ECO:0007669"/>
    <property type="project" value="TreeGrafter"/>
</dbReference>
<dbReference type="GO" id="GO:0005829">
    <property type="term" value="C:cytosol"/>
    <property type="evidence" value="ECO:0007669"/>
    <property type="project" value="TreeGrafter"/>
</dbReference>
<feature type="non-terminal residue" evidence="1">
    <location>
        <position position="1"/>
    </location>
</feature>
<reference evidence="2" key="1">
    <citation type="journal article" date="2019" name="Nat. Commun.">
        <title>The genome of broomcorn millet.</title>
        <authorList>
            <person name="Zou C."/>
            <person name="Miki D."/>
            <person name="Li D."/>
            <person name="Tang Q."/>
            <person name="Xiao L."/>
            <person name="Rajput S."/>
            <person name="Deng P."/>
            <person name="Jia W."/>
            <person name="Huang R."/>
            <person name="Zhang M."/>
            <person name="Sun Y."/>
            <person name="Hu J."/>
            <person name="Fu X."/>
            <person name="Schnable P.S."/>
            <person name="Li F."/>
            <person name="Zhang H."/>
            <person name="Feng B."/>
            <person name="Zhu X."/>
            <person name="Liu R."/>
            <person name="Schnable J.C."/>
            <person name="Zhu J.-K."/>
            <person name="Zhang H."/>
        </authorList>
    </citation>
    <scope>NUCLEOTIDE SEQUENCE [LARGE SCALE GENOMIC DNA]</scope>
</reference>
<dbReference type="InterPro" id="IPR036005">
    <property type="entry name" value="Creatinase/aminopeptidase-like"/>
</dbReference>
<dbReference type="SUPFAM" id="SSF55920">
    <property type="entry name" value="Creatinase/aminopeptidase"/>
    <property type="match status" value="1"/>
</dbReference>
<accession>A0A3L6TI85</accession>
<dbReference type="PANTHER" id="PTHR43330">
    <property type="entry name" value="METHIONINE AMINOPEPTIDASE"/>
    <property type="match status" value="1"/>
</dbReference>
<dbReference type="EMBL" id="PQIB02000001">
    <property type="protein sequence ID" value="RLN40059.1"/>
    <property type="molecule type" value="Genomic_DNA"/>
</dbReference>
<dbReference type="STRING" id="4540.A0A3L6TI85"/>
<dbReference type="OrthoDB" id="3209743at2759"/>
<organism evidence="1 2">
    <name type="scientific">Panicum miliaceum</name>
    <name type="common">Proso millet</name>
    <name type="synonym">Broomcorn millet</name>
    <dbReference type="NCBI Taxonomy" id="4540"/>
    <lineage>
        <taxon>Eukaryota</taxon>
        <taxon>Viridiplantae</taxon>
        <taxon>Streptophyta</taxon>
        <taxon>Embryophyta</taxon>
        <taxon>Tracheophyta</taxon>
        <taxon>Spermatophyta</taxon>
        <taxon>Magnoliopsida</taxon>
        <taxon>Liliopsida</taxon>
        <taxon>Poales</taxon>
        <taxon>Poaceae</taxon>
        <taxon>PACMAD clade</taxon>
        <taxon>Panicoideae</taxon>
        <taxon>Panicodae</taxon>
        <taxon>Paniceae</taxon>
        <taxon>Panicinae</taxon>
        <taxon>Panicum</taxon>
        <taxon>Panicum sect. Panicum</taxon>
    </lineage>
</organism>
<dbReference type="AlphaFoldDB" id="A0A3L6TI85"/>